<keyword evidence="9" id="KW-0520">NAD</keyword>
<evidence type="ECO:0000256" key="1">
    <source>
        <dbReference type="ARBA" id="ARBA00004370"/>
    </source>
</evidence>
<evidence type="ECO:0000256" key="5">
    <source>
        <dbReference type="ARBA" id="ARBA00022692"/>
    </source>
</evidence>
<geneLocation type="mitochondrion" evidence="10"/>
<evidence type="ECO:0000256" key="8">
    <source>
        <dbReference type="ARBA" id="ARBA00049551"/>
    </source>
</evidence>
<dbReference type="EMBL" id="MK814531">
    <property type="protein sequence ID" value="QFQ33837.1"/>
    <property type="molecule type" value="Genomic_DNA"/>
</dbReference>
<dbReference type="InterPro" id="IPR000440">
    <property type="entry name" value="NADH_UbQ/plastoQ_OxRdtase_su3"/>
</dbReference>
<keyword evidence="9" id="KW-1278">Translocase</keyword>
<sequence>MLMILSIIFLIMGMIFLCFGILSFKNFQNKEKLSPFECGFDPFSISRVPFSLKFFFIAIIFLIFDVEIVIIMPFPLLLSNKNIFFFVSFFLINLIIMMGLIMEWKLGMIDWLK</sequence>
<keyword evidence="9" id="KW-0830">Ubiquinone</keyword>
<evidence type="ECO:0000256" key="6">
    <source>
        <dbReference type="ARBA" id="ARBA00022989"/>
    </source>
</evidence>
<dbReference type="AlphaFoldDB" id="A0A5P8FU11"/>
<keyword evidence="6 9" id="KW-1133">Transmembrane helix</keyword>
<comment type="similarity">
    <text evidence="2 9">Belongs to the complex I subunit 3 family.</text>
</comment>
<keyword evidence="9" id="KW-0679">Respiratory chain</keyword>
<gene>
    <name evidence="10" type="primary">ND3</name>
</gene>
<dbReference type="Pfam" id="PF00507">
    <property type="entry name" value="Oxidored_q4"/>
    <property type="match status" value="1"/>
</dbReference>
<protein>
    <recommendedName>
        <fullName evidence="3 9">NADH-ubiquinone oxidoreductase chain 3</fullName>
        <ecNumber evidence="9">7.1.1.2</ecNumber>
    </recommendedName>
</protein>
<comment type="subcellular location">
    <subcellularLocation>
        <location evidence="1">Membrane</location>
    </subcellularLocation>
    <subcellularLocation>
        <location evidence="9">Mitochondrion membrane</location>
        <topology evidence="9">Multi-pass membrane protein</topology>
    </subcellularLocation>
</comment>
<name>A0A5P8FU11_9ACAR</name>
<dbReference type="GO" id="GO:0030964">
    <property type="term" value="C:NADH dehydrogenase complex"/>
    <property type="evidence" value="ECO:0007669"/>
    <property type="project" value="TreeGrafter"/>
</dbReference>
<evidence type="ECO:0000256" key="3">
    <source>
        <dbReference type="ARBA" id="ARBA00021007"/>
    </source>
</evidence>
<evidence type="ECO:0000256" key="7">
    <source>
        <dbReference type="ARBA" id="ARBA00023136"/>
    </source>
</evidence>
<evidence type="ECO:0000256" key="4">
    <source>
        <dbReference type="ARBA" id="ARBA00022448"/>
    </source>
</evidence>
<dbReference type="InterPro" id="IPR038430">
    <property type="entry name" value="NDAH_ubi_oxred_su3_sf"/>
</dbReference>
<dbReference type="EC" id="7.1.1.2" evidence="9"/>
<feature type="transmembrane region" description="Helical" evidence="9">
    <location>
        <begin position="83"/>
        <end position="104"/>
    </location>
</feature>
<keyword evidence="9" id="KW-0249">Electron transport</keyword>
<comment type="function">
    <text evidence="9">Core subunit of the mitochondrial membrane respiratory chain NADH dehydrogenase (Complex I) which catalyzes electron transfer from NADH through the respiratory chain, using ubiquinone as an electron acceptor. Essential for the catalytic activity of complex I.</text>
</comment>
<dbReference type="GO" id="GO:0008137">
    <property type="term" value="F:NADH dehydrogenase (ubiquinone) activity"/>
    <property type="evidence" value="ECO:0007669"/>
    <property type="project" value="UniProtKB-UniRule"/>
</dbReference>
<evidence type="ECO:0000256" key="9">
    <source>
        <dbReference type="RuleBase" id="RU003640"/>
    </source>
</evidence>
<dbReference type="GO" id="GO:0031966">
    <property type="term" value="C:mitochondrial membrane"/>
    <property type="evidence" value="ECO:0007669"/>
    <property type="project" value="UniProtKB-SubCell"/>
</dbReference>
<keyword evidence="5 9" id="KW-0812">Transmembrane</keyword>
<proteinExistence type="inferred from homology"/>
<accession>A0A5P8FU11</accession>
<reference evidence="10" key="1">
    <citation type="journal article" date="2019" name="Mitochondrial DNA Part B Resour">
        <title>The complete mitochondrial genome of Amblyomma geoemydae (Ixodida: Ixodidae).</title>
        <authorList>
            <person name="Chang Q.-C."/>
            <person name="Hu Y."/>
            <person name="Que T.-C."/>
            <person name="Liu Y.-X."/>
            <person name="Zhu J.-G."/>
            <person name="Diao P.-W."/>
        </authorList>
    </citation>
    <scope>NUCLEOTIDE SEQUENCE</scope>
</reference>
<dbReference type="Gene3D" id="1.20.58.1610">
    <property type="entry name" value="NADH:ubiquinone/plastoquinone oxidoreductase, chain 3"/>
    <property type="match status" value="1"/>
</dbReference>
<comment type="catalytic activity">
    <reaction evidence="8 9">
        <text>a ubiquinone + NADH + 5 H(+)(in) = a ubiquinol + NAD(+) + 4 H(+)(out)</text>
        <dbReference type="Rhea" id="RHEA:29091"/>
        <dbReference type="Rhea" id="RHEA-COMP:9565"/>
        <dbReference type="Rhea" id="RHEA-COMP:9566"/>
        <dbReference type="ChEBI" id="CHEBI:15378"/>
        <dbReference type="ChEBI" id="CHEBI:16389"/>
        <dbReference type="ChEBI" id="CHEBI:17976"/>
        <dbReference type="ChEBI" id="CHEBI:57540"/>
        <dbReference type="ChEBI" id="CHEBI:57945"/>
        <dbReference type="EC" id="7.1.1.2"/>
    </reaction>
</comment>
<keyword evidence="7 9" id="KW-0472">Membrane</keyword>
<feature type="transmembrane region" description="Helical" evidence="9">
    <location>
        <begin position="54"/>
        <end position="77"/>
    </location>
</feature>
<organism evidence="10">
    <name type="scientific">Amblyomma geoemydae</name>
    <dbReference type="NCBI Taxonomy" id="1325863"/>
    <lineage>
        <taxon>Eukaryota</taxon>
        <taxon>Metazoa</taxon>
        <taxon>Ecdysozoa</taxon>
        <taxon>Arthropoda</taxon>
        <taxon>Chelicerata</taxon>
        <taxon>Arachnida</taxon>
        <taxon>Acari</taxon>
        <taxon>Parasitiformes</taxon>
        <taxon>Ixodida</taxon>
        <taxon>Ixodoidea</taxon>
        <taxon>Ixodidae</taxon>
        <taxon>Amblyomminae</taxon>
        <taxon>Amblyomma</taxon>
    </lineage>
</organism>
<feature type="transmembrane region" description="Helical" evidence="9">
    <location>
        <begin position="6"/>
        <end position="24"/>
    </location>
</feature>
<keyword evidence="4 9" id="KW-0813">Transport</keyword>
<keyword evidence="9 10" id="KW-0496">Mitochondrion</keyword>
<evidence type="ECO:0000256" key="2">
    <source>
        <dbReference type="ARBA" id="ARBA00008472"/>
    </source>
</evidence>
<dbReference type="PANTHER" id="PTHR11058:SF9">
    <property type="entry name" value="NADH-UBIQUINONE OXIDOREDUCTASE CHAIN 3"/>
    <property type="match status" value="1"/>
</dbReference>
<evidence type="ECO:0000313" key="10">
    <source>
        <dbReference type="EMBL" id="QFQ33837.1"/>
    </source>
</evidence>
<dbReference type="PANTHER" id="PTHR11058">
    <property type="entry name" value="NADH-UBIQUINONE OXIDOREDUCTASE CHAIN 3"/>
    <property type="match status" value="1"/>
</dbReference>